<evidence type="ECO:0000313" key="1">
    <source>
        <dbReference type="EMBL" id="QQM15502.1"/>
    </source>
</evidence>
<protein>
    <submittedName>
        <fullName evidence="1">Uncharacterized protein</fullName>
    </submittedName>
</protein>
<name>A0A7T7GU60_9CAUD</name>
<keyword evidence="2" id="KW-1185">Reference proteome</keyword>
<proteinExistence type="predicted"/>
<dbReference type="EMBL" id="MW286156">
    <property type="protein sequence ID" value="QQM15502.1"/>
    <property type="molecule type" value="Genomic_DNA"/>
</dbReference>
<reference evidence="1 2" key="1">
    <citation type="submission" date="2020-11" db="EMBL/GenBank/DDBJ databases">
        <title>Complete genome sequence of Escherichia phage vB_EcoS-BECP10.</title>
        <authorList>
            <person name="Park D."/>
            <person name="Park J."/>
        </authorList>
    </citation>
    <scope>NUCLEOTIDE SEQUENCE [LARGE SCALE GENOMIC DNA]</scope>
</reference>
<organism evidence="1 2">
    <name type="scientific">Escherichia phage vB_EcoS-BECP10</name>
    <dbReference type="NCBI Taxonomy" id="2797407"/>
    <lineage>
        <taxon>Viruses</taxon>
        <taxon>Duplodnaviria</taxon>
        <taxon>Heunggongvirae</taxon>
        <taxon>Uroviricota</taxon>
        <taxon>Caudoviricetes</taxon>
        <taxon>Drexlerviridae</taxon>
        <taxon>Rogunavirinae</taxon>
        <taxon>Rogunavirus</taxon>
        <taxon>Rogunavirus BECP10</taxon>
    </lineage>
</organism>
<evidence type="ECO:0000313" key="2">
    <source>
        <dbReference type="Proteomes" id="UP000595854"/>
    </source>
</evidence>
<sequence length="63" mass="7459">MTQEQVVQLMVRYNQILALLKAERVDQSDRDAVKACLSETVQPKHNYDCYIYFYGRTIPFDLE</sequence>
<accession>A0A7T7GU60</accession>
<gene>
    <name evidence="1" type="ORF">BECP10_00013</name>
</gene>
<dbReference type="Proteomes" id="UP000595854">
    <property type="component" value="Segment"/>
</dbReference>